<proteinExistence type="predicted"/>
<dbReference type="EMBL" id="RCTY01000013">
    <property type="protein sequence ID" value="ROU08366.1"/>
    <property type="molecule type" value="Genomic_DNA"/>
</dbReference>
<comment type="caution">
    <text evidence="1">The sequence shown here is derived from an EMBL/GenBank/DDBJ whole genome shotgun (WGS) entry which is preliminary data.</text>
</comment>
<organism evidence="1 2">
    <name type="scientific">Lysobacter enzymogenes</name>
    <dbReference type="NCBI Taxonomy" id="69"/>
    <lineage>
        <taxon>Bacteria</taxon>
        <taxon>Pseudomonadati</taxon>
        <taxon>Pseudomonadota</taxon>
        <taxon>Gammaproteobacteria</taxon>
        <taxon>Lysobacterales</taxon>
        <taxon>Lysobacteraceae</taxon>
        <taxon>Lysobacter</taxon>
    </lineage>
</organism>
<protein>
    <recommendedName>
        <fullName evidence="3">DUF2292 domain-containing protein</fullName>
    </recommendedName>
</protein>
<dbReference type="Proteomes" id="UP000275910">
    <property type="component" value="Unassembled WGS sequence"/>
</dbReference>
<evidence type="ECO:0000313" key="2">
    <source>
        <dbReference type="Proteomes" id="UP000275910"/>
    </source>
</evidence>
<name>A0A3N2RM00_LYSEN</name>
<accession>A0A3N2RM00</accession>
<evidence type="ECO:0008006" key="3">
    <source>
        <dbReference type="Google" id="ProtNLM"/>
    </source>
</evidence>
<reference evidence="1 2" key="1">
    <citation type="submission" date="2018-10" db="EMBL/GenBank/DDBJ databases">
        <title>The genome of Lysobacter enzymogenes OH11.</title>
        <authorList>
            <person name="Liu F."/>
            <person name="Zhao Y."/>
            <person name="Qian G."/>
            <person name="Chen Y."/>
            <person name="Xu H."/>
        </authorList>
    </citation>
    <scope>NUCLEOTIDE SEQUENCE [LARGE SCALE GENOMIC DNA]</scope>
    <source>
        <strain evidence="1 2">OH11</strain>
    </source>
</reference>
<gene>
    <name evidence="1" type="ORF">D9T17_04650</name>
</gene>
<dbReference type="AlphaFoldDB" id="A0A3N2RM00"/>
<evidence type="ECO:0000313" key="1">
    <source>
        <dbReference type="EMBL" id="ROU08366.1"/>
    </source>
</evidence>
<sequence>MSRARKASGKRADAQVSTVRYAAGRAPEPEINIVNLSDSEFVLLQALRGLAAGRIEVVVQGARIVEITRSERVEVTVAGESWG</sequence>
<dbReference type="RefSeq" id="WP_123646338.1">
    <property type="nucleotide sequence ID" value="NZ_RCTY01000013.1"/>
</dbReference>